<gene>
    <name evidence="4" type="ORF">IFM89_036208</name>
</gene>
<dbReference type="Gene3D" id="3.30.559.10">
    <property type="entry name" value="Chloramphenicol acetyltransferase-like domain"/>
    <property type="match status" value="2"/>
</dbReference>
<dbReference type="InterPro" id="IPR023213">
    <property type="entry name" value="CAT-like_dom_sf"/>
</dbReference>
<evidence type="ECO:0000256" key="3">
    <source>
        <dbReference type="ARBA" id="ARBA00023315"/>
    </source>
</evidence>
<evidence type="ECO:0000256" key="1">
    <source>
        <dbReference type="ARBA" id="ARBA00009861"/>
    </source>
</evidence>
<evidence type="ECO:0000313" key="5">
    <source>
        <dbReference type="Proteomes" id="UP000631114"/>
    </source>
</evidence>
<accession>A0A835IVK3</accession>
<dbReference type="Proteomes" id="UP000631114">
    <property type="component" value="Unassembled WGS sequence"/>
</dbReference>
<dbReference type="Pfam" id="PF02458">
    <property type="entry name" value="Transferase"/>
    <property type="match status" value="1"/>
</dbReference>
<dbReference type="OrthoDB" id="1862401at2759"/>
<keyword evidence="2" id="KW-0808">Transferase</keyword>
<comment type="caution">
    <text evidence="4">The sequence shown here is derived from an EMBL/GenBank/DDBJ whole genome shotgun (WGS) entry which is preliminary data.</text>
</comment>
<keyword evidence="5" id="KW-1185">Reference proteome</keyword>
<sequence length="432" mass="48164">MLEESEQPCYLTPWDLSVLSTDYIQRGLLFTKPRDISIKTIIDQLKHSLSFTLTHFFPLSGRLVTKKNLDPPSYYVYIDCKDGPGAEFAHAEADLTTSDILLPIDVPPFVELLFALGRPINYDGHDLPLFAVQVTELIDGIFIGCSFNHAVGDGISFWNFLNTWSEVSRTTGHNIPCISCPPITKRWFVNNQNQIINLPYTHHNEFIERYVAAPFKERMFHFSSQSMAQLKAKANAESNTTKVSSFQALAGLVWRSVTRARGLLADQKTTCWVATNDRSRLDPPLSENYFGNCILALHLTPTAGELLSNNLGWSAMLLHRAVVDHDKVKVRAIIEALTKTPHIFQFGASVNPFSVSFGSSPRFNVYTNDFGWGKPIAVRCGHGNKYDGKVSSYPGREGGGSVDLEICLFSDTMNALELDEEFMNAVTPCPTG</sequence>
<dbReference type="EMBL" id="JADFTS010000002">
    <property type="protein sequence ID" value="KAF9623072.1"/>
    <property type="molecule type" value="Genomic_DNA"/>
</dbReference>
<evidence type="ECO:0000313" key="4">
    <source>
        <dbReference type="EMBL" id="KAF9623072.1"/>
    </source>
</evidence>
<name>A0A835IVK3_9MAGN</name>
<protein>
    <submittedName>
        <fullName evidence="4">Uncharacterized protein</fullName>
    </submittedName>
</protein>
<dbReference type="AlphaFoldDB" id="A0A835IVK3"/>
<reference evidence="4 5" key="1">
    <citation type="submission" date="2020-10" db="EMBL/GenBank/DDBJ databases">
        <title>The Coptis chinensis genome and diversification of protoberbering-type alkaloids.</title>
        <authorList>
            <person name="Wang B."/>
            <person name="Shu S."/>
            <person name="Song C."/>
            <person name="Liu Y."/>
        </authorList>
    </citation>
    <scope>NUCLEOTIDE SEQUENCE [LARGE SCALE GENOMIC DNA]</scope>
    <source>
        <strain evidence="4">HL-2020</strain>
        <tissue evidence="4">Leaf</tissue>
    </source>
</reference>
<organism evidence="4 5">
    <name type="scientific">Coptis chinensis</name>
    <dbReference type="NCBI Taxonomy" id="261450"/>
    <lineage>
        <taxon>Eukaryota</taxon>
        <taxon>Viridiplantae</taxon>
        <taxon>Streptophyta</taxon>
        <taxon>Embryophyta</taxon>
        <taxon>Tracheophyta</taxon>
        <taxon>Spermatophyta</taxon>
        <taxon>Magnoliopsida</taxon>
        <taxon>Ranunculales</taxon>
        <taxon>Ranunculaceae</taxon>
        <taxon>Coptidoideae</taxon>
        <taxon>Coptis</taxon>
    </lineage>
</organism>
<keyword evidence="3" id="KW-0012">Acyltransferase</keyword>
<comment type="similarity">
    <text evidence="1">Belongs to the plant acyltransferase family.</text>
</comment>
<dbReference type="InterPro" id="IPR051283">
    <property type="entry name" value="Sec_Metabolite_Acyltrans"/>
</dbReference>
<dbReference type="PANTHER" id="PTHR31896:SF12">
    <property type="entry name" value="HXXXD-TYPE ACYL-TRANSFERASE FAMILY PROTEIN"/>
    <property type="match status" value="1"/>
</dbReference>
<dbReference type="GO" id="GO:0016746">
    <property type="term" value="F:acyltransferase activity"/>
    <property type="evidence" value="ECO:0007669"/>
    <property type="project" value="UniProtKB-KW"/>
</dbReference>
<evidence type="ECO:0000256" key="2">
    <source>
        <dbReference type="ARBA" id="ARBA00022679"/>
    </source>
</evidence>
<dbReference type="PANTHER" id="PTHR31896">
    <property type="entry name" value="FAMILY REGULATORY PROTEIN, PUTATIVE (AFU_ORTHOLOGUE AFUA_3G14730)-RELATED"/>
    <property type="match status" value="1"/>
</dbReference>
<dbReference type="FunFam" id="3.30.559.10:FF:000008">
    <property type="entry name" value="Tryptamine hydroxycinnamoyl transferase"/>
    <property type="match status" value="1"/>
</dbReference>
<proteinExistence type="inferred from homology"/>